<feature type="domain" description="MEKHLA" evidence="1">
    <location>
        <begin position="16"/>
        <end position="154"/>
    </location>
</feature>
<evidence type="ECO:0000313" key="3">
    <source>
        <dbReference type="Proteomes" id="UP000010472"/>
    </source>
</evidence>
<proteinExistence type="predicted"/>
<organism evidence="2 3">
    <name type="scientific">Crinalium epipsammum PCC 9333</name>
    <dbReference type="NCBI Taxonomy" id="1173022"/>
    <lineage>
        <taxon>Bacteria</taxon>
        <taxon>Bacillati</taxon>
        <taxon>Cyanobacteriota</taxon>
        <taxon>Cyanophyceae</taxon>
        <taxon>Gomontiellales</taxon>
        <taxon>Gomontiellaceae</taxon>
        <taxon>Crinalium</taxon>
    </lineage>
</organism>
<reference evidence="2 3" key="1">
    <citation type="submission" date="2012-06" db="EMBL/GenBank/DDBJ databases">
        <title>Finished chromosome of genome of Crinalium epipsammum PCC 9333.</title>
        <authorList>
            <consortium name="US DOE Joint Genome Institute"/>
            <person name="Gugger M."/>
            <person name="Coursin T."/>
            <person name="Rippka R."/>
            <person name="Tandeau De Marsac N."/>
            <person name="Huntemann M."/>
            <person name="Wei C.-L."/>
            <person name="Han J."/>
            <person name="Detter J.C."/>
            <person name="Han C."/>
            <person name="Tapia R."/>
            <person name="Davenport K."/>
            <person name="Daligault H."/>
            <person name="Erkkila T."/>
            <person name="Gu W."/>
            <person name="Munk A.C.C."/>
            <person name="Teshima H."/>
            <person name="Xu Y."/>
            <person name="Chain P."/>
            <person name="Chen A."/>
            <person name="Krypides N."/>
            <person name="Mavromatis K."/>
            <person name="Markowitz V."/>
            <person name="Szeto E."/>
            <person name="Ivanova N."/>
            <person name="Mikhailova N."/>
            <person name="Ovchinnikova G."/>
            <person name="Pagani I."/>
            <person name="Pati A."/>
            <person name="Goodwin L."/>
            <person name="Peters L."/>
            <person name="Pitluck S."/>
            <person name="Woyke T."/>
            <person name="Kerfeld C."/>
        </authorList>
    </citation>
    <scope>NUCLEOTIDE SEQUENCE [LARGE SCALE GENOMIC DNA]</scope>
    <source>
        <strain evidence="2 3">PCC 9333</strain>
    </source>
</reference>
<evidence type="ECO:0000313" key="2">
    <source>
        <dbReference type="EMBL" id="AFZ14639.1"/>
    </source>
</evidence>
<sequence>MNNNQLPWQQQDIICHSQYLLRSFQHWTGRSLIDISGSTIEQAEGLFKANFVLVSHGTEADPIFNYANQIALELWQMTWNDFTRLPSRLSAEPVEQRERERLLAETINQGFSHYQGVRISRTGNRFFIKNGIIWNVLNEDNQICGQAAVFSDYTPV</sequence>
<dbReference type="SUPFAM" id="SSF55785">
    <property type="entry name" value="PYP-like sensor domain (PAS domain)"/>
    <property type="match status" value="1"/>
</dbReference>
<protein>
    <submittedName>
        <fullName evidence="2">MEKHLA domain protein</fullName>
    </submittedName>
</protein>
<name>K9W4B5_9CYAN</name>
<dbReference type="STRING" id="1173022.Cri9333_3829"/>
<evidence type="ECO:0000259" key="1">
    <source>
        <dbReference type="Pfam" id="PF08670"/>
    </source>
</evidence>
<dbReference type="InterPro" id="IPR035965">
    <property type="entry name" value="PAS-like_dom_sf"/>
</dbReference>
<dbReference type="Pfam" id="PF08670">
    <property type="entry name" value="MEKHLA"/>
    <property type="match status" value="1"/>
</dbReference>
<keyword evidence="3" id="KW-1185">Reference proteome</keyword>
<gene>
    <name evidence="2" type="ORF">Cri9333_3829</name>
</gene>
<dbReference type="OrthoDB" id="9794448at2"/>
<dbReference type="AlphaFoldDB" id="K9W4B5"/>
<dbReference type="EMBL" id="CP003620">
    <property type="protein sequence ID" value="AFZ14639.1"/>
    <property type="molecule type" value="Genomic_DNA"/>
</dbReference>
<dbReference type="KEGG" id="cep:Cri9333_3829"/>
<dbReference type="RefSeq" id="WP_015204739.1">
    <property type="nucleotide sequence ID" value="NC_019753.1"/>
</dbReference>
<dbReference type="Proteomes" id="UP000010472">
    <property type="component" value="Chromosome"/>
</dbReference>
<dbReference type="eggNOG" id="ENOG5032SCF">
    <property type="taxonomic scope" value="Bacteria"/>
</dbReference>
<dbReference type="PATRIC" id="fig|1173022.3.peg.4122"/>
<dbReference type="HOGENOM" id="CLU_115296_1_0_3"/>
<dbReference type="InterPro" id="IPR013978">
    <property type="entry name" value="MEKHLA"/>
</dbReference>
<accession>K9W4B5</accession>